<evidence type="ECO:0000259" key="1">
    <source>
        <dbReference type="Pfam" id="PF07007"/>
    </source>
</evidence>
<organism evidence="2 3">
    <name type="scientific">Stutzerimonas xanthomarina DSM 18231</name>
    <dbReference type="NCBI Taxonomy" id="1403346"/>
    <lineage>
        <taxon>Bacteria</taxon>
        <taxon>Pseudomonadati</taxon>
        <taxon>Pseudomonadota</taxon>
        <taxon>Gammaproteobacteria</taxon>
        <taxon>Pseudomonadales</taxon>
        <taxon>Pseudomonadaceae</taxon>
        <taxon>Stutzerimonas</taxon>
    </lineage>
</organism>
<dbReference type="InterPro" id="IPR009739">
    <property type="entry name" value="LprI-like_N"/>
</dbReference>
<evidence type="ECO:0000313" key="2">
    <source>
        <dbReference type="EMBL" id="SHH51581.1"/>
    </source>
</evidence>
<protein>
    <submittedName>
        <fullName evidence="2">Uncharacterized conserved protein YecT, DUF1311 family</fullName>
    </submittedName>
</protein>
<proteinExistence type="predicted"/>
<accession>A0A1M5TLN5</accession>
<sequence>MLPMLLAMLLQVSAGPSDESCYGTATNQPAMNQCAGAALKVADARLDEFLRTYADGLSPEQLELLHAAQSDWQQFRESSCKFKASGVRGGSAYRMVLAQCLASQAEARLLEMKLLASCQEGDLSCPSYSRGAPDNSFKPNLISG</sequence>
<dbReference type="Gene3D" id="1.20.1270.180">
    <property type="match status" value="1"/>
</dbReference>
<evidence type="ECO:0000313" key="3">
    <source>
        <dbReference type="Proteomes" id="UP000184000"/>
    </source>
</evidence>
<dbReference type="Proteomes" id="UP000184000">
    <property type="component" value="Unassembled WGS sequence"/>
</dbReference>
<gene>
    <name evidence="2" type="ORF">SAMN02744645_3976</name>
</gene>
<reference evidence="2 3" key="1">
    <citation type="submission" date="2016-11" db="EMBL/GenBank/DDBJ databases">
        <authorList>
            <person name="Jaros S."/>
            <person name="Januszkiewicz K."/>
            <person name="Wedrychowicz H."/>
        </authorList>
    </citation>
    <scope>NUCLEOTIDE SEQUENCE [LARGE SCALE GENOMIC DNA]</scope>
    <source>
        <strain evidence="2 3">DSM 18231</strain>
    </source>
</reference>
<dbReference type="AlphaFoldDB" id="A0A1M5TLN5"/>
<dbReference type="EMBL" id="FQXA01000008">
    <property type="protein sequence ID" value="SHH51581.1"/>
    <property type="molecule type" value="Genomic_DNA"/>
</dbReference>
<feature type="domain" description="Lysozyme inhibitor LprI-like N-terminal" evidence="1">
    <location>
        <begin position="23"/>
        <end position="111"/>
    </location>
</feature>
<dbReference type="Pfam" id="PF07007">
    <property type="entry name" value="LprI"/>
    <property type="match status" value="1"/>
</dbReference>
<name>A0A1M5TLN5_9GAMM</name>